<keyword evidence="3" id="KW-1185">Reference proteome</keyword>
<dbReference type="RefSeq" id="WP_244685597.1">
    <property type="nucleotide sequence ID" value="NZ_CP095043.1"/>
</dbReference>
<accession>A0ABY4FVC5</accession>
<dbReference type="InterPro" id="IPR002347">
    <property type="entry name" value="SDR_fam"/>
</dbReference>
<dbReference type="EMBL" id="CP095043">
    <property type="protein sequence ID" value="UOQ60181.1"/>
    <property type="molecule type" value="Genomic_DNA"/>
</dbReference>
<reference evidence="2 3" key="1">
    <citation type="submission" date="2022-04" db="EMBL/GenBank/DDBJ databases">
        <title>Leucobacter sp. isolated from rhizosphere of onion.</title>
        <authorList>
            <person name="Won M."/>
            <person name="Lee C.-M."/>
            <person name="Woen H.-Y."/>
            <person name="Kwon S.-W."/>
        </authorList>
    </citation>
    <scope>NUCLEOTIDE SEQUENCE [LARGE SCALE GENOMIC DNA]</scope>
    <source>
        <strain evidence="2 3">H25R-14</strain>
    </source>
</reference>
<organism evidence="2 3">
    <name type="scientific">Leucobacter rhizosphaerae</name>
    <dbReference type="NCBI Taxonomy" id="2932245"/>
    <lineage>
        <taxon>Bacteria</taxon>
        <taxon>Bacillati</taxon>
        <taxon>Actinomycetota</taxon>
        <taxon>Actinomycetes</taxon>
        <taxon>Micrococcales</taxon>
        <taxon>Microbacteriaceae</taxon>
        <taxon>Leucobacter</taxon>
    </lineage>
</organism>
<dbReference type="PANTHER" id="PTHR42760">
    <property type="entry name" value="SHORT-CHAIN DEHYDROGENASES/REDUCTASES FAMILY MEMBER"/>
    <property type="match status" value="1"/>
</dbReference>
<evidence type="ECO:0000313" key="3">
    <source>
        <dbReference type="Proteomes" id="UP000831775"/>
    </source>
</evidence>
<evidence type="ECO:0000313" key="2">
    <source>
        <dbReference type="EMBL" id="UOQ60181.1"/>
    </source>
</evidence>
<dbReference type="PRINTS" id="PR00081">
    <property type="entry name" value="GDHRDH"/>
</dbReference>
<dbReference type="Pfam" id="PF13561">
    <property type="entry name" value="adh_short_C2"/>
    <property type="match status" value="1"/>
</dbReference>
<dbReference type="CDD" id="cd05233">
    <property type="entry name" value="SDR_c"/>
    <property type="match status" value="1"/>
</dbReference>
<gene>
    <name evidence="2" type="ORF">MUN76_14255</name>
</gene>
<sequence>MIECQGAPGLVIAGDAGPVVGALIRLAVARGWRVACVGRHSDPELERAGAECIQVDSTESEAIESALSRLTSSWRQPPAALVYAGGIEAPLAAVTESVTRWDRVQDRQLGAAFVFAQAGAREMLRLRGGAPVDDGSIVFLGEASAARGIPGYPRASSGAAVTGMTGMMRQLAVEWGPYGIRVNMLQAGLIAGGGLQPEELSRRIPLGREGSPEEVAEACYYLISRASSYVTGVALAVDGGFLAT</sequence>
<dbReference type="SUPFAM" id="SSF51735">
    <property type="entry name" value="NAD(P)-binding Rossmann-fold domains"/>
    <property type="match status" value="1"/>
</dbReference>
<name>A0ABY4FVC5_9MICO</name>
<protein>
    <submittedName>
        <fullName evidence="2">SDR family oxidoreductase</fullName>
    </submittedName>
</protein>
<dbReference type="Gene3D" id="3.40.50.720">
    <property type="entry name" value="NAD(P)-binding Rossmann-like Domain"/>
    <property type="match status" value="1"/>
</dbReference>
<dbReference type="InterPro" id="IPR036291">
    <property type="entry name" value="NAD(P)-bd_dom_sf"/>
</dbReference>
<evidence type="ECO:0000256" key="1">
    <source>
        <dbReference type="ARBA" id="ARBA00006484"/>
    </source>
</evidence>
<proteinExistence type="inferred from homology"/>
<comment type="similarity">
    <text evidence="1">Belongs to the short-chain dehydrogenases/reductases (SDR) family.</text>
</comment>
<dbReference type="Proteomes" id="UP000831775">
    <property type="component" value="Chromosome"/>
</dbReference>